<comment type="caution">
    <text evidence="1">The sequence shown here is derived from an EMBL/GenBank/DDBJ whole genome shotgun (WGS) entry which is preliminary data.</text>
</comment>
<sequence>MLLFPTGKQPKFIKDLKDIIEAPKEIALKGNTQHLEYLSNFAEIEIVWIYSFNQKEFDLIINSINPKTLYIYEMRVEDLSSIERLKDLEQLYLCWNPKANKLWDMSKNPNLKHLSIEDFKRLNHIDRLESCYFLQELNLAGGIWTTLNIDTLEPIKQLQNLKVLGLSNLKVKDNSLEPISHLKGLMELNLSNQFSTEEFAMLSVKLPKTKCEYFHPYVKLKDVPTDEKDIMVIGKRKPFLNSTNDIKKLQKYEKQFKEFQKKYVVT</sequence>
<gene>
    <name evidence="1" type="ORF">EM808_27710</name>
</gene>
<organism evidence="1 2">
    <name type="scientific">Niallia taxi</name>
    <dbReference type="NCBI Taxonomy" id="2499688"/>
    <lineage>
        <taxon>Bacteria</taxon>
        <taxon>Bacillati</taxon>
        <taxon>Bacillota</taxon>
        <taxon>Bacilli</taxon>
        <taxon>Bacillales</taxon>
        <taxon>Bacillaceae</taxon>
        <taxon>Niallia</taxon>
    </lineage>
</organism>
<dbReference type="Gene3D" id="3.80.10.10">
    <property type="entry name" value="Ribonuclease Inhibitor"/>
    <property type="match status" value="1"/>
</dbReference>
<dbReference type="RefSeq" id="WP_127742949.1">
    <property type="nucleotide sequence ID" value="NZ_CP196004.1"/>
</dbReference>
<dbReference type="SUPFAM" id="SSF52058">
    <property type="entry name" value="L domain-like"/>
    <property type="match status" value="1"/>
</dbReference>
<proteinExistence type="predicted"/>
<evidence type="ECO:0000313" key="1">
    <source>
        <dbReference type="EMBL" id="RVT56373.1"/>
    </source>
</evidence>
<evidence type="ECO:0000313" key="2">
    <source>
        <dbReference type="Proteomes" id="UP000288024"/>
    </source>
</evidence>
<dbReference type="GeneID" id="87620433"/>
<dbReference type="EMBL" id="RZTZ01000031">
    <property type="protein sequence ID" value="RVT56373.1"/>
    <property type="molecule type" value="Genomic_DNA"/>
</dbReference>
<protein>
    <submittedName>
        <fullName evidence="1">Leucine-rich repeat domain-containing protein</fullName>
    </submittedName>
</protein>
<reference evidence="1 2" key="1">
    <citation type="submission" date="2019-01" db="EMBL/GenBank/DDBJ databases">
        <title>Bacillus sp. M5HDSG1-1, whole genome shotgun sequence.</title>
        <authorList>
            <person name="Tuo L."/>
        </authorList>
    </citation>
    <scope>NUCLEOTIDE SEQUENCE [LARGE SCALE GENOMIC DNA]</scope>
    <source>
        <strain evidence="1 2">M5HDSG1-1</strain>
    </source>
</reference>
<accession>A0A437K2X8</accession>
<name>A0A437K2X8_9BACI</name>
<dbReference type="Proteomes" id="UP000288024">
    <property type="component" value="Unassembled WGS sequence"/>
</dbReference>
<dbReference type="AlphaFoldDB" id="A0A437K2X8"/>
<dbReference type="InterPro" id="IPR032675">
    <property type="entry name" value="LRR_dom_sf"/>
</dbReference>
<keyword evidence="2" id="KW-1185">Reference proteome</keyword>